<name>X1MHE8_9ZZZZ</name>
<evidence type="ECO:0000313" key="1">
    <source>
        <dbReference type="EMBL" id="GAI17471.1"/>
    </source>
</evidence>
<organism evidence="1">
    <name type="scientific">marine sediment metagenome</name>
    <dbReference type="NCBI Taxonomy" id="412755"/>
    <lineage>
        <taxon>unclassified sequences</taxon>
        <taxon>metagenomes</taxon>
        <taxon>ecological metagenomes</taxon>
    </lineage>
</organism>
<accession>X1MHE8</accession>
<dbReference type="EMBL" id="BARV01005757">
    <property type="protein sequence ID" value="GAI17471.1"/>
    <property type="molecule type" value="Genomic_DNA"/>
</dbReference>
<comment type="caution">
    <text evidence="1">The sequence shown here is derived from an EMBL/GenBank/DDBJ whole genome shotgun (WGS) entry which is preliminary data.</text>
</comment>
<gene>
    <name evidence="1" type="ORF">S06H3_11684</name>
</gene>
<dbReference type="AlphaFoldDB" id="X1MHE8"/>
<reference evidence="1" key="1">
    <citation type="journal article" date="2014" name="Front. Microbiol.">
        <title>High frequency of phylogenetically diverse reductive dehalogenase-homologous genes in deep subseafloor sedimentary metagenomes.</title>
        <authorList>
            <person name="Kawai M."/>
            <person name="Futagami T."/>
            <person name="Toyoda A."/>
            <person name="Takaki Y."/>
            <person name="Nishi S."/>
            <person name="Hori S."/>
            <person name="Arai W."/>
            <person name="Tsubouchi T."/>
            <person name="Morono Y."/>
            <person name="Uchiyama I."/>
            <person name="Ito T."/>
            <person name="Fujiyama A."/>
            <person name="Inagaki F."/>
            <person name="Takami H."/>
        </authorList>
    </citation>
    <scope>NUCLEOTIDE SEQUENCE</scope>
    <source>
        <strain evidence="1">Expedition CK06-06</strain>
    </source>
</reference>
<sequence length="46" mass="5311">MIWDAVEKLLGESKSELLNELENTMSIYESNQITWTSDIIRIPEAV</sequence>
<protein>
    <submittedName>
        <fullName evidence="1">Uncharacterized protein</fullName>
    </submittedName>
</protein>
<proteinExistence type="predicted"/>